<evidence type="ECO:0000256" key="1">
    <source>
        <dbReference type="SAM" id="MobiDB-lite"/>
    </source>
</evidence>
<dbReference type="AlphaFoldDB" id="A0A9W6WN39"/>
<feature type="compositionally biased region" description="Low complexity" evidence="1">
    <location>
        <begin position="98"/>
        <end position="113"/>
    </location>
</feature>
<sequence length="193" mass="21007">MYRLKHDMQDGSANARKRMNQSNATSFVDQIIEQRSNELIEQFSRRLQYKNPAEAQRASLGANLRPSDPTRSVNAVRALLPEFLDGPATSCGYGGANSPLATSPAQSASAATSFGGPASDFNVERQLSGTSVLNASIAEDEPESPRSDDEDGDRPLTRIELQKRAAKSFASLQASPKLQPIRVKPVLSKKKKY</sequence>
<comment type="caution">
    <text evidence="2">The sequence shown here is derived from an EMBL/GenBank/DDBJ whole genome shotgun (WGS) entry which is preliminary data.</text>
</comment>
<proteinExistence type="predicted"/>
<reference evidence="2" key="1">
    <citation type="submission" date="2023-04" db="EMBL/GenBank/DDBJ databases">
        <title>Phytophthora lilii NBRC 32176.</title>
        <authorList>
            <person name="Ichikawa N."/>
            <person name="Sato H."/>
            <person name="Tonouchi N."/>
        </authorList>
    </citation>
    <scope>NUCLEOTIDE SEQUENCE</scope>
    <source>
        <strain evidence="2">NBRC 32176</strain>
    </source>
</reference>
<evidence type="ECO:0000313" key="3">
    <source>
        <dbReference type="Proteomes" id="UP001165083"/>
    </source>
</evidence>
<dbReference type="Proteomes" id="UP001165083">
    <property type="component" value="Unassembled WGS sequence"/>
</dbReference>
<feature type="region of interest" description="Disordered" evidence="1">
    <location>
        <begin position="130"/>
        <end position="158"/>
    </location>
</feature>
<dbReference type="EMBL" id="BSXW01000026">
    <property type="protein sequence ID" value="GMF10010.1"/>
    <property type="molecule type" value="Genomic_DNA"/>
</dbReference>
<dbReference type="OrthoDB" id="6766775at2759"/>
<evidence type="ECO:0000313" key="2">
    <source>
        <dbReference type="EMBL" id="GMF10010.1"/>
    </source>
</evidence>
<gene>
    <name evidence="2" type="ORF">Plil01_000086400</name>
</gene>
<protein>
    <submittedName>
        <fullName evidence="2">Unnamed protein product</fullName>
    </submittedName>
</protein>
<accession>A0A9W6WN39</accession>
<feature type="region of interest" description="Disordered" evidence="1">
    <location>
        <begin position="1"/>
        <end position="22"/>
    </location>
</feature>
<feature type="region of interest" description="Disordered" evidence="1">
    <location>
        <begin position="94"/>
        <end position="114"/>
    </location>
</feature>
<keyword evidence="3" id="KW-1185">Reference proteome</keyword>
<organism evidence="2 3">
    <name type="scientific">Phytophthora lilii</name>
    <dbReference type="NCBI Taxonomy" id="2077276"/>
    <lineage>
        <taxon>Eukaryota</taxon>
        <taxon>Sar</taxon>
        <taxon>Stramenopiles</taxon>
        <taxon>Oomycota</taxon>
        <taxon>Peronosporomycetes</taxon>
        <taxon>Peronosporales</taxon>
        <taxon>Peronosporaceae</taxon>
        <taxon>Phytophthora</taxon>
    </lineage>
</organism>
<feature type="compositionally biased region" description="Basic and acidic residues" evidence="1">
    <location>
        <begin position="143"/>
        <end position="158"/>
    </location>
</feature>
<name>A0A9W6WN39_9STRA</name>